<dbReference type="AlphaFoldDB" id="A0AAQ3L5Q6"/>
<dbReference type="PANTHER" id="PTHR34407">
    <property type="entry name" value="EXPRESSED PROTEIN"/>
    <property type="match status" value="1"/>
</dbReference>
<sequence length="400" mass="44399">MLVCSQLGRASDLSGGVITGGARGIYDPEVPEELRVRDGLPNVFKKLQDGETVHIGYVGGSITEANGWRPKSFAWFKEQYPNADLVEINAAIPGTGADFAASRIATDLLPYNPDLVMIEYRVNGARGFDARAVEGLVRQIWEHNTETDICFFYTIAEWMLKDMQAGKQYHFGKTMEQIANHYGIPSVDLGVEVVKQMNSGDLIFKDDGPVEGKLVFSQDGVHPGDAGHGLYNEIARRSLDTIRAQKSESRKDLPAPLNTNHFGSAKLMPISEAEQSKGWTKVDIEADDIYRRDTRRTHNMLRGGLKSDRVGETLTIHWVGRTIGLTHIPQGDGMEIEVSIDGNASEVVKFKQSSDKYLYAQFHYLPEQPQGEHTATIRIRNLPNGSAFYFGQVIVVSDPE</sequence>
<keyword evidence="2" id="KW-0378">Hydrolase</keyword>
<gene>
    <name evidence="2" type="ORF">RZN69_14985</name>
</gene>
<proteinExistence type="predicted"/>
<dbReference type="Proteomes" id="UP001304300">
    <property type="component" value="Chromosome"/>
</dbReference>
<feature type="domain" description="SGNH hydrolase-type esterase" evidence="1">
    <location>
        <begin position="58"/>
        <end position="229"/>
    </location>
</feature>
<dbReference type="PANTHER" id="PTHR34407:SF1">
    <property type="entry name" value="SGNH HYDROLASE-TYPE ESTERASE DOMAIN-CONTAINING PROTEIN"/>
    <property type="match status" value="1"/>
</dbReference>
<dbReference type="EMBL" id="CP136920">
    <property type="protein sequence ID" value="WOO39929.1"/>
    <property type="molecule type" value="Genomic_DNA"/>
</dbReference>
<dbReference type="InterPro" id="IPR013830">
    <property type="entry name" value="SGNH_hydro"/>
</dbReference>
<evidence type="ECO:0000313" key="2">
    <source>
        <dbReference type="EMBL" id="WOO39929.1"/>
    </source>
</evidence>
<evidence type="ECO:0000259" key="1">
    <source>
        <dbReference type="Pfam" id="PF13472"/>
    </source>
</evidence>
<keyword evidence="3" id="KW-1185">Reference proteome</keyword>
<dbReference type="Gene3D" id="3.40.50.1110">
    <property type="entry name" value="SGNH hydrolase"/>
    <property type="match status" value="1"/>
</dbReference>
<protein>
    <submittedName>
        <fullName evidence="2">SGNH/GDSL hydrolase family protein</fullName>
        <ecNumber evidence="2">3.1.-.-</ecNumber>
    </submittedName>
</protein>
<reference evidence="2 3" key="1">
    <citation type="submission" date="2023-10" db="EMBL/GenBank/DDBJ databases">
        <title>Rubellicoccus peritrichatus gen. nov., sp. nov., isolated from an algae of coral reef tank.</title>
        <authorList>
            <person name="Luo J."/>
        </authorList>
    </citation>
    <scope>NUCLEOTIDE SEQUENCE [LARGE SCALE GENOMIC DNA]</scope>
    <source>
        <strain evidence="2 3">CR14</strain>
    </source>
</reference>
<dbReference type="InterPro" id="IPR036514">
    <property type="entry name" value="SGNH_hydro_sf"/>
</dbReference>
<evidence type="ECO:0000313" key="3">
    <source>
        <dbReference type="Proteomes" id="UP001304300"/>
    </source>
</evidence>
<accession>A0AAQ3L5Q6</accession>
<dbReference type="KEGG" id="puo:RZN69_14985"/>
<organism evidence="2 3">
    <name type="scientific">Rubellicoccus peritrichatus</name>
    <dbReference type="NCBI Taxonomy" id="3080537"/>
    <lineage>
        <taxon>Bacteria</taxon>
        <taxon>Pseudomonadati</taxon>
        <taxon>Verrucomicrobiota</taxon>
        <taxon>Opitutia</taxon>
        <taxon>Puniceicoccales</taxon>
        <taxon>Cerasicoccaceae</taxon>
        <taxon>Rubellicoccus</taxon>
    </lineage>
</organism>
<dbReference type="SUPFAM" id="SSF52266">
    <property type="entry name" value="SGNH hydrolase"/>
    <property type="match status" value="1"/>
</dbReference>
<dbReference type="CDD" id="cd00229">
    <property type="entry name" value="SGNH_hydrolase"/>
    <property type="match status" value="1"/>
</dbReference>
<dbReference type="GO" id="GO:0016788">
    <property type="term" value="F:hydrolase activity, acting on ester bonds"/>
    <property type="evidence" value="ECO:0007669"/>
    <property type="project" value="UniProtKB-ARBA"/>
</dbReference>
<dbReference type="RefSeq" id="WP_317831986.1">
    <property type="nucleotide sequence ID" value="NZ_CP136920.1"/>
</dbReference>
<dbReference type="Pfam" id="PF13472">
    <property type="entry name" value="Lipase_GDSL_2"/>
    <property type="match status" value="1"/>
</dbReference>
<dbReference type="EC" id="3.1.-.-" evidence="2"/>
<name>A0AAQ3L5Q6_9BACT</name>